<organism evidence="1 2">
    <name type="scientific">Microcystis aeruginosa SPC777</name>
    <dbReference type="NCBI Taxonomy" id="482300"/>
    <lineage>
        <taxon>Bacteria</taxon>
        <taxon>Bacillati</taxon>
        <taxon>Cyanobacteriota</taxon>
        <taxon>Cyanophyceae</taxon>
        <taxon>Oscillatoriophycideae</taxon>
        <taxon>Chroococcales</taxon>
        <taxon>Microcystaceae</taxon>
        <taxon>Microcystis</taxon>
    </lineage>
</organism>
<dbReference type="EMBL" id="ASZQ01000178">
    <property type="protein sequence ID" value="EPF22468.1"/>
    <property type="molecule type" value="Genomic_DNA"/>
</dbReference>
<evidence type="ECO:0000313" key="2">
    <source>
        <dbReference type="Proteomes" id="UP000014617"/>
    </source>
</evidence>
<proteinExistence type="predicted"/>
<reference evidence="1 2" key="1">
    <citation type="journal article" date="2013" name="Genome Announc.">
        <title>Draft Genome Sequence of the Brazilian Toxic Bloom-Forming Cyanobacterium Microcystis aeruginosa Strain SPC777.</title>
        <authorList>
            <person name="Fiore M.F."/>
            <person name="Alvarenga D.O."/>
            <person name="Varani A.M."/>
            <person name="Hoff-Risseti C."/>
            <person name="Crespim E."/>
            <person name="Ramos R.T."/>
            <person name="Silva A."/>
            <person name="Schaker P.D."/>
            <person name="Heck K."/>
            <person name="Rigonato J."/>
            <person name="Schneider M.P."/>
        </authorList>
    </citation>
    <scope>NUCLEOTIDE SEQUENCE [LARGE SCALE GENOMIC DNA]</scope>
    <source>
        <strain evidence="2">SPC 777</strain>
    </source>
</reference>
<dbReference type="AlphaFoldDB" id="S3J9P1"/>
<protein>
    <submittedName>
        <fullName evidence="1">Uncharacterized protein</fullName>
    </submittedName>
</protein>
<name>S3J9P1_MICAE</name>
<sequence length="58" mass="6934">MGLSTDERYQRARLQRGTRRDFFQDVICLTKYLLFEGWQYLLDFMLDDAIPRALVNSS</sequence>
<accession>S3J9P1</accession>
<comment type="caution">
    <text evidence="1">The sequence shown here is derived from an EMBL/GenBank/DDBJ whole genome shotgun (WGS) entry which is preliminary data.</text>
</comment>
<evidence type="ECO:0000313" key="1">
    <source>
        <dbReference type="EMBL" id="EPF22468.1"/>
    </source>
</evidence>
<gene>
    <name evidence="1" type="ORF">MAESPC_01738</name>
</gene>
<dbReference type="Proteomes" id="UP000014617">
    <property type="component" value="Unassembled WGS sequence"/>
</dbReference>